<feature type="transmembrane region" description="Helical" evidence="1">
    <location>
        <begin position="21"/>
        <end position="42"/>
    </location>
</feature>
<dbReference type="RefSeq" id="WP_192591774.1">
    <property type="nucleotide sequence ID" value="NZ_JADBEE010000001.1"/>
</dbReference>
<evidence type="ECO:0000313" key="2">
    <source>
        <dbReference type="EMBL" id="MBE1515108.1"/>
    </source>
</evidence>
<comment type="caution">
    <text evidence="2">The sequence shown here is derived from an EMBL/GenBank/DDBJ whole genome shotgun (WGS) entry which is preliminary data.</text>
</comment>
<feature type="transmembrane region" description="Helical" evidence="1">
    <location>
        <begin position="87"/>
        <end position="105"/>
    </location>
</feature>
<keyword evidence="1" id="KW-0812">Transmembrane</keyword>
<dbReference type="Proteomes" id="UP000636579">
    <property type="component" value="Unassembled WGS sequence"/>
</dbReference>
<proteinExistence type="predicted"/>
<evidence type="ECO:0000256" key="1">
    <source>
        <dbReference type="SAM" id="Phobius"/>
    </source>
</evidence>
<organism evidence="2 3">
    <name type="scientific">Nesterenkonia halotolerans</name>
    <dbReference type="NCBI Taxonomy" id="225325"/>
    <lineage>
        <taxon>Bacteria</taxon>
        <taxon>Bacillati</taxon>
        <taxon>Actinomycetota</taxon>
        <taxon>Actinomycetes</taxon>
        <taxon>Micrococcales</taxon>
        <taxon>Micrococcaceae</taxon>
        <taxon>Nesterenkonia</taxon>
    </lineage>
</organism>
<keyword evidence="1" id="KW-0472">Membrane</keyword>
<evidence type="ECO:0008006" key="4">
    <source>
        <dbReference type="Google" id="ProtNLM"/>
    </source>
</evidence>
<sequence>MTDSPDSRASRHDRRTPPRGSLRLLGWAAFVVLGSAAAWFGWMAWDQEYWVDPDTGMEHGPYRAWQVIGCGLTLVAIAVWTSRSRWWPTVLLLPPSFTLAWSVTASEDMTGLWMVGAIMVAIGSTVGTLIVLGITRLVKKIHA</sequence>
<evidence type="ECO:0000313" key="3">
    <source>
        <dbReference type="Proteomes" id="UP000636579"/>
    </source>
</evidence>
<keyword evidence="1" id="KW-1133">Transmembrane helix</keyword>
<feature type="transmembrane region" description="Helical" evidence="1">
    <location>
        <begin position="111"/>
        <end position="134"/>
    </location>
</feature>
<keyword evidence="3" id="KW-1185">Reference proteome</keyword>
<reference evidence="2 3" key="1">
    <citation type="submission" date="2020-10" db="EMBL/GenBank/DDBJ databases">
        <title>Sequencing the genomes of 1000 actinobacteria strains.</title>
        <authorList>
            <person name="Klenk H.-P."/>
        </authorList>
    </citation>
    <scope>NUCLEOTIDE SEQUENCE [LARGE SCALE GENOMIC DNA]</scope>
    <source>
        <strain evidence="2 3">DSM 15474</strain>
    </source>
</reference>
<protein>
    <recommendedName>
        <fullName evidence="4">SPW repeat-containing protein</fullName>
    </recommendedName>
</protein>
<dbReference type="EMBL" id="JADBEE010000001">
    <property type="protein sequence ID" value="MBE1515108.1"/>
    <property type="molecule type" value="Genomic_DNA"/>
</dbReference>
<name>A0ABR9J7Y0_9MICC</name>
<accession>A0ABR9J7Y0</accession>
<gene>
    <name evidence="2" type="ORF">H4W26_001863</name>
</gene>
<feature type="transmembrane region" description="Helical" evidence="1">
    <location>
        <begin position="62"/>
        <end position="80"/>
    </location>
</feature>